<reference evidence="9 10" key="1">
    <citation type="submission" date="2019-07" db="EMBL/GenBank/DDBJ databases">
        <title>Annotation for the trematode Paragonimus westermani.</title>
        <authorList>
            <person name="Choi Y.-J."/>
        </authorList>
    </citation>
    <scope>NUCLEOTIDE SEQUENCE [LARGE SCALE GENOMIC DNA]</scope>
    <source>
        <strain evidence="9">180907_Pwestermani</strain>
    </source>
</reference>
<dbReference type="InterPro" id="IPR019012">
    <property type="entry name" value="RNA_cap_Gua-N2-MeTrfase"/>
</dbReference>
<comment type="catalytic activity">
    <reaction evidence="5">
        <text>a 5'-end (N(2),N(7)-dimethyl 5'-triphosphoguanosine)-ribonucleoside in snRNA + S-adenosyl-L-methionine = a 5'-end (N(2),N(2),N(7)-trimethyl 5'-triphosphoguanosine)-ribonucleoside in snRNA + S-adenosyl-L-homocysteine + H(+)</text>
        <dbReference type="Rhea" id="RHEA:78479"/>
        <dbReference type="Rhea" id="RHEA-COMP:19087"/>
        <dbReference type="Rhea" id="RHEA-COMP:19089"/>
        <dbReference type="ChEBI" id="CHEBI:15378"/>
        <dbReference type="ChEBI" id="CHEBI:57856"/>
        <dbReference type="ChEBI" id="CHEBI:59789"/>
        <dbReference type="ChEBI" id="CHEBI:167623"/>
        <dbReference type="ChEBI" id="CHEBI:172880"/>
    </reaction>
    <physiologicalReaction direction="left-to-right" evidence="5">
        <dbReference type="Rhea" id="RHEA:78480"/>
    </physiologicalReaction>
</comment>
<keyword evidence="10" id="KW-1185">Reference proteome</keyword>
<dbReference type="Proteomes" id="UP000699462">
    <property type="component" value="Unassembled WGS sequence"/>
</dbReference>
<feature type="compositionally biased region" description="Polar residues" evidence="8">
    <location>
        <begin position="8"/>
        <end position="32"/>
    </location>
</feature>
<evidence type="ECO:0000313" key="10">
    <source>
        <dbReference type="Proteomes" id="UP000699462"/>
    </source>
</evidence>
<gene>
    <name evidence="9" type="ORF">P879_00693</name>
</gene>
<evidence type="ECO:0000256" key="4">
    <source>
        <dbReference type="ARBA" id="ARBA00048740"/>
    </source>
</evidence>
<comment type="similarity">
    <text evidence="2">Belongs to the methyltransferase superfamily. Trimethylguanosine synthase family.</text>
</comment>
<dbReference type="PANTHER" id="PTHR14741:SF32">
    <property type="entry name" value="TRIMETHYLGUANOSINE SYNTHASE"/>
    <property type="match status" value="1"/>
</dbReference>
<comment type="caution">
    <text evidence="9">The sequence shown here is derived from an EMBL/GenBank/DDBJ whole genome shotgun (WGS) entry which is preliminary data.</text>
</comment>
<proteinExistence type="inferred from homology"/>
<sequence>MPVLDTLSDVSSTASDSETAQPAVADQTQNMISDPKLCVHRRRRRHRAKSNPLGDPALLKYWNRRYELFERFDQGIQLDKESWFGVTPESIARYQASAQAGCDLVVDVFCGVGGNTIQFAQKCGVGR</sequence>
<evidence type="ECO:0000256" key="3">
    <source>
        <dbReference type="ARBA" id="ARBA00047418"/>
    </source>
</evidence>
<evidence type="ECO:0000256" key="6">
    <source>
        <dbReference type="ARBA" id="ARBA00049075"/>
    </source>
</evidence>
<evidence type="ECO:0000313" key="9">
    <source>
        <dbReference type="EMBL" id="KAF8572311.1"/>
    </source>
</evidence>
<evidence type="ECO:0000256" key="5">
    <source>
        <dbReference type="ARBA" id="ARBA00048763"/>
    </source>
</evidence>
<dbReference type="OrthoDB" id="194443at2759"/>
<dbReference type="PANTHER" id="PTHR14741">
    <property type="entry name" value="S-ADENOSYLMETHIONINE-DEPENDENT METHYLTRANSFERASE RELATED"/>
    <property type="match status" value="1"/>
</dbReference>
<evidence type="ECO:0000256" key="1">
    <source>
        <dbReference type="ARBA" id="ARBA00018517"/>
    </source>
</evidence>
<comment type="catalytic activity">
    <reaction evidence="3">
        <text>a 5'-end (N(2),N(7)-dimethyl 5'-triphosphoguanosine)-ribonucleoside in snoRNA + S-adenosyl-L-methionine = a 5'-end (N(2),N(2),N(7)-trimethyl 5'-triphosphoguanosine)-ribonucleoside in snoRNA + S-adenosyl-L-homocysteine + H(+)</text>
        <dbReference type="Rhea" id="RHEA:78507"/>
        <dbReference type="Rhea" id="RHEA-COMP:19088"/>
        <dbReference type="Rhea" id="RHEA-COMP:19090"/>
        <dbReference type="ChEBI" id="CHEBI:15378"/>
        <dbReference type="ChEBI" id="CHEBI:57856"/>
        <dbReference type="ChEBI" id="CHEBI:59789"/>
        <dbReference type="ChEBI" id="CHEBI:167623"/>
        <dbReference type="ChEBI" id="CHEBI:172880"/>
    </reaction>
    <physiologicalReaction direction="left-to-right" evidence="3">
        <dbReference type="Rhea" id="RHEA:78508"/>
    </physiologicalReaction>
</comment>
<comment type="catalytic activity">
    <reaction evidence="6">
        <text>a 5'-end (N(7)-methyl 5'-triphosphoguanosine)-ribonucleoside in snRNA + S-adenosyl-L-methionine = a 5'-end (N(2),N(7)-dimethyl 5'-triphosphoguanosine)-ribonucleoside in snRNA + S-adenosyl-L-homocysteine + H(+)</text>
        <dbReference type="Rhea" id="RHEA:78471"/>
        <dbReference type="Rhea" id="RHEA-COMP:19085"/>
        <dbReference type="Rhea" id="RHEA-COMP:19087"/>
        <dbReference type="ChEBI" id="CHEBI:15378"/>
        <dbReference type="ChEBI" id="CHEBI:57856"/>
        <dbReference type="ChEBI" id="CHEBI:59789"/>
        <dbReference type="ChEBI" id="CHEBI:156461"/>
        <dbReference type="ChEBI" id="CHEBI:172880"/>
    </reaction>
    <physiologicalReaction direction="left-to-right" evidence="6">
        <dbReference type="Rhea" id="RHEA:78472"/>
    </physiologicalReaction>
</comment>
<dbReference type="GO" id="GO:0071164">
    <property type="term" value="F:RNA cap trimethylguanosine synthase activity"/>
    <property type="evidence" value="ECO:0007669"/>
    <property type="project" value="TreeGrafter"/>
</dbReference>
<evidence type="ECO:0000256" key="7">
    <source>
        <dbReference type="ARBA" id="ARBA00049790"/>
    </source>
</evidence>
<dbReference type="AlphaFoldDB" id="A0A8T0E0N9"/>
<accession>A0A8T0E0N9</accession>
<name>A0A8T0E0N9_9TREM</name>
<evidence type="ECO:0000256" key="8">
    <source>
        <dbReference type="SAM" id="MobiDB-lite"/>
    </source>
</evidence>
<dbReference type="Pfam" id="PF09445">
    <property type="entry name" value="Methyltransf_15"/>
    <property type="match status" value="1"/>
</dbReference>
<organism evidence="9 10">
    <name type="scientific">Paragonimus westermani</name>
    <dbReference type="NCBI Taxonomy" id="34504"/>
    <lineage>
        <taxon>Eukaryota</taxon>
        <taxon>Metazoa</taxon>
        <taxon>Spiralia</taxon>
        <taxon>Lophotrochozoa</taxon>
        <taxon>Platyhelminthes</taxon>
        <taxon>Trematoda</taxon>
        <taxon>Digenea</taxon>
        <taxon>Plagiorchiida</taxon>
        <taxon>Troglotremata</taxon>
        <taxon>Troglotrematidae</taxon>
        <taxon>Paragonimus</taxon>
    </lineage>
</organism>
<feature type="region of interest" description="Disordered" evidence="8">
    <location>
        <begin position="1"/>
        <end position="36"/>
    </location>
</feature>
<dbReference type="GO" id="GO:0005634">
    <property type="term" value="C:nucleus"/>
    <property type="evidence" value="ECO:0007669"/>
    <property type="project" value="TreeGrafter"/>
</dbReference>
<dbReference type="SUPFAM" id="SSF53335">
    <property type="entry name" value="S-adenosyl-L-methionine-dependent methyltransferases"/>
    <property type="match status" value="1"/>
</dbReference>
<dbReference type="InterPro" id="IPR029063">
    <property type="entry name" value="SAM-dependent_MTases_sf"/>
</dbReference>
<evidence type="ECO:0000256" key="2">
    <source>
        <dbReference type="ARBA" id="ARBA00025783"/>
    </source>
</evidence>
<dbReference type="Gene3D" id="3.40.50.150">
    <property type="entry name" value="Vaccinia Virus protein VP39"/>
    <property type="match status" value="1"/>
</dbReference>
<dbReference type="EMBL" id="JTDF01000083">
    <property type="protein sequence ID" value="KAF8572311.1"/>
    <property type="molecule type" value="Genomic_DNA"/>
</dbReference>
<comment type="catalytic activity">
    <reaction evidence="4">
        <text>a 5'-end (N(7)-methyl 5'-triphosphoguanosine)-ribonucleoside in snoRNA + S-adenosyl-L-methionine = a 5'-end (N(2),N(7)-dimethyl 5'-triphosphoguanosine)-ribonucleoside in snoRNA + S-adenosyl-L-homocysteine + H(+)</text>
        <dbReference type="Rhea" id="RHEA:78475"/>
        <dbReference type="Rhea" id="RHEA-COMP:19086"/>
        <dbReference type="Rhea" id="RHEA-COMP:19088"/>
        <dbReference type="ChEBI" id="CHEBI:15378"/>
        <dbReference type="ChEBI" id="CHEBI:57856"/>
        <dbReference type="ChEBI" id="CHEBI:59789"/>
        <dbReference type="ChEBI" id="CHEBI:156461"/>
        <dbReference type="ChEBI" id="CHEBI:172880"/>
    </reaction>
    <physiologicalReaction direction="left-to-right" evidence="4">
        <dbReference type="Rhea" id="RHEA:78476"/>
    </physiologicalReaction>
</comment>
<protein>
    <recommendedName>
        <fullName evidence="1">Trimethylguanosine synthase</fullName>
    </recommendedName>
    <alternativeName>
        <fullName evidence="7">Cap-specific guanine-N(2) methyltransferase</fullName>
    </alternativeName>
</protein>